<evidence type="ECO:0000313" key="2">
    <source>
        <dbReference type="Proteomes" id="UP000003120"/>
    </source>
</evidence>
<dbReference type="Proteomes" id="UP000003120">
    <property type="component" value="Unassembled WGS sequence"/>
</dbReference>
<comment type="caution">
    <text evidence="1">The sequence shown here is derived from an EMBL/GenBank/DDBJ whole genome shotgun (WGS) entry which is preliminary data.</text>
</comment>
<gene>
    <name evidence="1" type="ORF">HMPREF1127_0027</name>
</gene>
<dbReference type="EMBL" id="ALKK01000054">
    <property type="protein sequence ID" value="EJU16717.1"/>
    <property type="molecule type" value="Genomic_DNA"/>
</dbReference>
<accession>A0AAN4ATI0</accession>
<dbReference type="AlphaFoldDB" id="A0AAN4ATI0"/>
<name>A0AAN4ATI0_9FUSO</name>
<protein>
    <submittedName>
        <fullName evidence="1">Uncharacterized protein</fullName>
    </submittedName>
</protein>
<reference evidence="1 2" key="1">
    <citation type="submission" date="2012-07" db="EMBL/GenBank/DDBJ databases">
        <authorList>
            <person name="Durkin A.S."/>
            <person name="McCorrison J."/>
            <person name="Torralba M."/>
            <person name="Gillis M."/>
            <person name="Methe B."/>
            <person name="Sutton G."/>
            <person name="Nelson K.E."/>
        </authorList>
    </citation>
    <scope>NUCLEOTIDE SEQUENCE [LARGE SCALE GENOMIC DNA]</scope>
    <source>
        <strain evidence="1 2">Fnf 1007</strain>
    </source>
</reference>
<sequence>MHKYIVEPEYDGYEIGEYLKETKGYSGRGLRKLEIYLNGKKIKNTAKKVRKLNRILIVEKEKKQEFGLWRFLWI</sequence>
<evidence type="ECO:0000313" key="1">
    <source>
        <dbReference type="EMBL" id="EJU16717.1"/>
    </source>
</evidence>
<proteinExistence type="predicted"/>
<organism evidence="1 2">
    <name type="scientific">Fusobacterium necrophorum subsp. funduliforme Fnf 1007</name>
    <dbReference type="NCBI Taxonomy" id="1161424"/>
    <lineage>
        <taxon>Bacteria</taxon>
        <taxon>Fusobacteriati</taxon>
        <taxon>Fusobacteriota</taxon>
        <taxon>Fusobacteriia</taxon>
        <taxon>Fusobacteriales</taxon>
        <taxon>Fusobacteriaceae</taxon>
        <taxon>Fusobacterium</taxon>
    </lineage>
</organism>